<evidence type="ECO:0000259" key="3">
    <source>
        <dbReference type="Pfam" id="PF12923"/>
    </source>
</evidence>
<dbReference type="GO" id="GO:0003676">
    <property type="term" value="F:nucleic acid binding"/>
    <property type="evidence" value="ECO:0007669"/>
    <property type="project" value="InterPro"/>
</dbReference>
<dbReference type="InterPro" id="IPR035979">
    <property type="entry name" value="RBD_domain_sf"/>
</dbReference>
<dbReference type="CDD" id="cd12951">
    <property type="entry name" value="RRP7_Rrp7A"/>
    <property type="match status" value="1"/>
</dbReference>
<evidence type="ECO:0000313" key="5">
    <source>
        <dbReference type="Proteomes" id="UP000827092"/>
    </source>
</evidence>
<accession>A0AAV6V9K3</accession>
<comment type="similarity">
    <text evidence="1">Belongs to the RRP7 family.</text>
</comment>
<dbReference type="SUPFAM" id="SSF54928">
    <property type="entry name" value="RNA-binding domain, RBD"/>
    <property type="match status" value="1"/>
</dbReference>
<comment type="caution">
    <text evidence="4">The sequence shown here is derived from an EMBL/GenBank/DDBJ whole genome shotgun (WGS) entry which is preliminary data.</text>
</comment>
<keyword evidence="2" id="KW-0175">Coiled coil</keyword>
<sequence>MKEKIGDFYLFPYNLGDSSVVRYFFVKQHEGTDDIKPSDRTLYITNVPQYLNKICLKHLFLDYGAIERVFIHSKPTSGGEIDPKSSKFLPQVSQPGSKFAYVVYYKPVSLKRVVKTEGPKNVPLEKFKKDIGKSKWTREYNTSFVNGKEMEEEVKKYMEKYDKKAEEEKKQEKMQEEPDDEGWVTVSKFSKKPKIPRIESVNKRLLAKQAAAQTKLTLMKFYKNQLRDAKMEQILEMRKRFEKDKAQIAMMKNNRKFKPF</sequence>
<dbReference type="Pfam" id="PF12923">
    <property type="entry name" value="RRP7"/>
    <property type="match status" value="1"/>
</dbReference>
<dbReference type="GO" id="GO:0000028">
    <property type="term" value="P:ribosomal small subunit assembly"/>
    <property type="evidence" value="ECO:0007669"/>
    <property type="project" value="TreeGrafter"/>
</dbReference>
<dbReference type="InterPro" id="IPR040446">
    <property type="entry name" value="RRP7"/>
</dbReference>
<name>A0AAV6V9K3_9ARAC</name>
<dbReference type="Gene3D" id="3.30.70.330">
    <property type="match status" value="1"/>
</dbReference>
<dbReference type="EMBL" id="JAFNEN010000125">
    <property type="protein sequence ID" value="KAG8193319.1"/>
    <property type="molecule type" value="Genomic_DNA"/>
</dbReference>
<evidence type="ECO:0000256" key="1">
    <source>
        <dbReference type="ARBA" id="ARBA00006110"/>
    </source>
</evidence>
<feature type="coiled-coil region" evidence="2">
    <location>
        <begin position="147"/>
        <end position="177"/>
    </location>
</feature>
<dbReference type="AlphaFoldDB" id="A0AAV6V9K3"/>
<dbReference type="Gene3D" id="6.10.250.1770">
    <property type="match status" value="1"/>
</dbReference>
<dbReference type="PANTHER" id="PTHR13191:SF0">
    <property type="entry name" value="RIBOSOMAL RNA-PROCESSING PROTEIN 7 HOMOLOG A-RELATED"/>
    <property type="match status" value="1"/>
</dbReference>
<evidence type="ECO:0000313" key="4">
    <source>
        <dbReference type="EMBL" id="KAG8193319.1"/>
    </source>
</evidence>
<dbReference type="GO" id="GO:0034456">
    <property type="term" value="C:UTP-C complex"/>
    <property type="evidence" value="ECO:0007669"/>
    <property type="project" value="TreeGrafter"/>
</dbReference>
<proteinExistence type="inferred from homology"/>
<organism evidence="4 5">
    <name type="scientific">Oedothorax gibbosus</name>
    <dbReference type="NCBI Taxonomy" id="931172"/>
    <lineage>
        <taxon>Eukaryota</taxon>
        <taxon>Metazoa</taxon>
        <taxon>Ecdysozoa</taxon>
        <taxon>Arthropoda</taxon>
        <taxon>Chelicerata</taxon>
        <taxon>Arachnida</taxon>
        <taxon>Araneae</taxon>
        <taxon>Araneomorphae</taxon>
        <taxon>Entelegynae</taxon>
        <taxon>Araneoidea</taxon>
        <taxon>Linyphiidae</taxon>
        <taxon>Erigoninae</taxon>
        <taxon>Oedothorax</taxon>
    </lineage>
</organism>
<dbReference type="PANTHER" id="PTHR13191">
    <property type="entry name" value="RIBOSOMAL RNA PROCESSING PROTEIN 7-RELATED"/>
    <property type="match status" value="1"/>
</dbReference>
<dbReference type="InterPro" id="IPR024326">
    <property type="entry name" value="RRP7_C"/>
</dbReference>
<keyword evidence="5" id="KW-1185">Reference proteome</keyword>
<dbReference type="GO" id="GO:0032545">
    <property type="term" value="C:CURI complex"/>
    <property type="evidence" value="ECO:0007669"/>
    <property type="project" value="TreeGrafter"/>
</dbReference>
<reference evidence="4 5" key="1">
    <citation type="journal article" date="2022" name="Nat. Ecol. Evol.">
        <title>A masculinizing supergene underlies an exaggerated male reproductive morph in a spider.</title>
        <authorList>
            <person name="Hendrickx F."/>
            <person name="De Corte Z."/>
            <person name="Sonet G."/>
            <person name="Van Belleghem S.M."/>
            <person name="Kostlbacher S."/>
            <person name="Vangestel C."/>
        </authorList>
    </citation>
    <scope>NUCLEOTIDE SEQUENCE [LARGE SCALE GENOMIC DNA]</scope>
    <source>
        <strain evidence="4">W744_W776</strain>
    </source>
</reference>
<dbReference type="InterPro" id="IPR012677">
    <property type="entry name" value="Nucleotide-bd_a/b_plait_sf"/>
</dbReference>
<dbReference type="Proteomes" id="UP000827092">
    <property type="component" value="Unassembled WGS sequence"/>
</dbReference>
<protein>
    <recommendedName>
        <fullName evidence="3">Ribosomal RNA-processing protein 7 C-terminal domain-containing protein</fullName>
    </recommendedName>
</protein>
<feature type="domain" description="Ribosomal RNA-processing protein 7 C-terminal" evidence="3">
    <location>
        <begin position="142"/>
        <end position="260"/>
    </location>
</feature>
<dbReference type="GO" id="GO:0006364">
    <property type="term" value="P:rRNA processing"/>
    <property type="evidence" value="ECO:0007669"/>
    <property type="project" value="TreeGrafter"/>
</dbReference>
<evidence type="ECO:0000256" key="2">
    <source>
        <dbReference type="SAM" id="Coils"/>
    </source>
</evidence>
<gene>
    <name evidence="4" type="ORF">JTE90_003802</name>
</gene>